<proteinExistence type="predicted"/>
<comment type="caution">
    <text evidence="1">The sequence shown here is derived from an EMBL/GenBank/DDBJ whole genome shotgun (WGS) entry which is preliminary data.</text>
</comment>
<keyword evidence="2" id="KW-1185">Reference proteome</keyword>
<name>A0ACB9QBG8_9MYRT</name>
<accession>A0ACB9QBG8</accession>
<evidence type="ECO:0000313" key="1">
    <source>
        <dbReference type="EMBL" id="KAI4363645.1"/>
    </source>
</evidence>
<evidence type="ECO:0000313" key="2">
    <source>
        <dbReference type="Proteomes" id="UP001057402"/>
    </source>
</evidence>
<dbReference type="Proteomes" id="UP001057402">
    <property type="component" value="Chromosome 6"/>
</dbReference>
<sequence>MPKLHEVAAARRAGSRPELTNLNVCAPFVVPGARGITPSNDCFSAVQSIQHDCLCNTLRIASRLPAMCQPPPLTCDI</sequence>
<organism evidence="1 2">
    <name type="scientific">Melastoma candidum</name>
    <dbReference type="NCBI Taxonomy" id="119954"/>
    <lineage>
        <taxon>Eukaryota</taxon>
        <taxon>Viridiplantae</taxon>
        <taxon>Streptophyta</taxon>
        <taxon>Embryophyta</taxon>
        <taxon>Tracheophyta</taxon>
        <taxon>Spermatophyta</taxon>
        <taxon>Magnoliopsida</taxon>
        <taxon>eudicotyledons</taxon>
        <taxon>Gunneridae</taxon>
        <taxon>Pentapetalae</taxon>
        <taxon>rosids</taxon>
        <taxon>malvids</taxon>
        <taxon>Myrtales</taxon>
        <taxon>Melastomataceae</taxon>
        <taxon>Melastomatoideae</taxon>
        <taxon>Melastomateae</taxon>
        <taxon>Melastoma</taxon>
    </lineage>
</organism>
<protein>
    <submittedName>
        <fullName evidence="1">Uncharacterized protein</fullName>
    </submittedName>
</protein>
<reference evidence="2" key="1">
    <citation type="journal article" date="2023" name="Front. Plant Sci.">
        <title>Chromosomal-level genome assembly of Melastoma candidum provides insights into trichome evolution.</title>
        <authorList>
            <person name="Zhong Y."/>
            <person name="Wu W."/>
            <person name="Sun C."/>
            <person name="Zou P."/>
            <person name="Liu Y."/>
            <person name="Dai S."/>
            <person name="Zhou R."/>
        </authorList>
    </citation>
    <scope>NUCLEOTIDE SEQUENCE [LARGE SCALE GENOMIC DNA]</scope>
</reference>
<dbReference type="EMBL" id="CM042885">
    <property type="protein sequence ID" value="KAI4363645.1"/>
    <property type="molecule type" value="Genomic_DNA"/>
</dbReference>
<gene>
    <name evidence="1" type="ORF">MLD38_019836</name>
</gene>